<feature type="chain" id="PRO_5020430424" evidence="3">
    <location>
        <begin position="22"/>
        <end position="315"/>
    </location>
</feature>
<dbReference type="Pfam" id="PF01522">
    <property type="entry name" value="Polysacc_deac_1"/>
    <property type="match status" value="1"/>
</dbReference>
<name>A0A4R7SNV4_9BACT</name>
<sequence>MTSLGRYLLISILIPAYTSWAQVPEVNVAAGTEPPKEVILKAIPVDEPMPNLGLESALEELPRSLPEEFQTVYTRCEVPEKVVAITFDDGPHPDFTPRLLDTLRDRNIKATFFMVGRNVKAFPQIVRRMVEEGHEVANHSWSHPLLTSLGTESVESQMRRTHDAIIAACGRVPVLYRPPYGQARLSQRKRIRDVFGYATILWDVDPQDWQSPRKVEKVHDRILSMSKAGSIILCHDIHETTVNAMPALLDEMKRQGYHFVTVSQLIQYEARNQPVAAATVHPEDAVVVPTTEMPLGGLAPAAETISLDPLPPGQP</sequence>
<evidence type="ECO:0000256" key="1">
    <source>
        <dbReference type="ARBA" id="ARBA00022723"/>
    </source>
</evidence>
<dbReference type="GO" id="GO:0016020">
    <property type="term" value="C:membrane"/>
    <property type="evidence" value="ECO:0007669"/>
    <property type="project" value="TreeGrafter"/>
</dbReference>
<dbReference type="OrthoDB" id="9797391at2"/>
<evidence type="ECO:0000313" key="6">
    <source>
        <dbReference type="Proteomes" id="UP000295662"/>
    </source>
</evidence>
<dbReference type="AlphaFoldDB" id="A0A4R7SNV4"/>
<protein>
    <submittedName>
        <fullName evidence="5">Peptidoglycan/xylan/chitin deacetylase (PgdA/CDA1 family)</fullName>
    </submittedName>
</protein>
<evidence type="ECO:0000256" key="2">
    <source>
        <dbReference type="ARBA" id="ARBA00022801"/>
    </source>
</evidence>
<feature type="signal peptide" evidence="3">
    <location>
        <begin position="1"/>
        <end position="21"/>
    </location>
</feature>
<comment type="caution">
    <text evidence="5">The sequence shown here is derived from an EMBL/GenBank/DDBJ whole genome shotgun (WGS) entry which is preliminary data.</text>
</comment>
<dbReference type="GO" id="GO:0046872">
    <property type="term" value="F:metal ion binding"/>
    <property type="evidence" value="ECO:0007669"/>
    <property type="project" value="UniProtKB-KW"/>
</dbReference>
<dbReference type="InterPro" id="IPR011330">
    <property type="entry name" value="Glyco_hydro/deAcase_b/a-brl"/>
</dbReference>
<dbReference type="PANTHER" id="PTHR10587">
    <property type="entry name" value="GLYCOSYL TRANSFERASE-RELATED"/>
    <property type="match status" value="1"/>
</dbReference>
<organism evidence="5 6">
    <name type="scientific">Prosthecobacter fusiformis</name>
    <dbReference type="NCBI Taxonomy" id="48464"/>
    <lineage>
        <taxon>Bacteria</taxon>
        <taxon>Pseudomonadati</taxon>
        <taxon>Verrucomicrobiota</taxon>
        <taxon>Verrucomicrobiia</taxon>
        <taxon>Verrucomicrobiales</taxon>
        <taxon>Verrucomicrobiaceae</taxon>
        <taxon>Prosthecobacter</taxon>
    </lineage>
</organism>
<accession>A0A4R7SNV4</accession>
<dbReference type="PROSITE" id="PS51677">
    <property type="entry name" value="NODB"/>
    <property type="match status" value="1"/>
</dbReference>
<keyword evidence="6" id="KW-1185">Reference proteome</keyword>
<dbReference type="PANTHER" id="PTHR10587:SF133">
    <property type="entry name" value="CHITIN DEACETYLASE 1-RELATED"/>
    <property type="match status" value="1"/>
</dbReference>
<keyword evidence="3" id="KW-0732">Signal</keyword>
<dbReference type="RefSeq" id="WP_133792862.1">
    <property type="nucleotide sequence ID" value="NZ_SOCA01000001.1"/>
</dbReference>
<dbReference type="InterPro" id="IPR050248">
    <property type="entry name" value="Polysacc_deacetylase_ArnD"/>
</dbReference>
<dbReference type="InterPro" id="IPR002509">
    <property type="entry name" value="NODB_dom"/>
</dbReference>
<evidence type="ECO:0000259" key="4">
    <source>
        <dbReference type="PROSITE" id="PS51677"/>
    </source>
</evidence>
<dbReference type="CDD" id="cd10917">
    <property type="entry name" value="CE4_NodB_like_6s_7s"/>
    <property type="match status" value="1"/>
</dbReference>
<dbReference type="GO" id="GO:0016810">
    <property type="term" value="F:hydrolase activity, acting on carbon-nitrogen (but not peptide) bonds"/>
    <property type="evidence" value="ECO:0007669"/>
    <property type="project" value="InterPro"/>
</dbReference>
<dbReference type="GO" id="GO:0005975">
    <property type="term" value="P:carbohydrate metabolic process"/>
    <property type="evidence" value="ECO:0007669"/>
    <property type="project" value="InterPro"/>
</dbReference>
<keyword evidence="2" id="KW-0378">Hydrolase</keyword>
<evidence type="ECO:0000256" key="3">
    <source>
        <dbReference type="SAM" id="SignalP"/>
    </source>
</evidence>
<dbReference type="Gene3D" id="3.20.20.370">
    <property type="entry name" value="Glycoside hydrolase/deacetylase"/>
    <property type="match status" value="1"/>
</dbReference>
<dbReference type="SUPFAM" id="SSF88713">
    <property type="entry name" value="Glycoside hydrolase/deacetylase"/>
    <property type="match status" value="1"/>
</dbReference>
<proteinExistence type="predicted"/>
<gene>
    <name evidence="5" type="ORF">EI77_00170</name>
</gene>
<dbReference type="Proteomes" id="UP000295662">
    <property type="component" value="Unassembled WGS sequence"/>
</dbReference>
<keyword evidence="1" id="KW-0479">Metal-binding</keyword>
<dbReference type="EMBL" id="SOCA01000001">
    <property type="protein sequence ID" value="TDU80870.1"/>
    <property type="molecule type" value="Genomic_DNA"/>
</dbReference>
<feature type="domain" description="NodB homology" evidence="4">
    <location>
        <begin position="81"/>
        <end position="260"/>
    </location>
</feature>
<evidence type="ECO:0000313" key="5">
    <source>
        <dbReference type="EMBL" id="TDU80870.1"/>
    </source>
</evidence>
<reference evidence="5 6" key="1">
    <citation type="submission" date="2019-03" db="EMBL/GenBank/DDBJ databases">
        <title>Genomic Encyclopedia of Archaeal and Bacterial Type Strains, Phase II (KMG-II): from individual species to whole genera.</title>
        <authorList>
            <person name="Goeker M."/>
        </authorList>
    </citation>
    <scope>NUCLEOTIDE SEQUENCE [LARGE SCALE GENOMIC DNA]</scope>
    <source>
        <strain evidence="5 6">ATCC 25309</strain>
    </source>
</reference>